<evidence type="ECO:0000256" key="15">
    <source>
        <dbReference type="ARBA" id="ARBA00049067"/>
    </source>
</evidence>
<dbReference type="EC" id="5.4.99.16" evidence="5"/>
<dbReference type="AlphaFoldDB" id="A0A533QKZ8"/>
<evidence type="ECO:0000313" key="17">
    <source>
        <dbReference type="EMBL" id="TLD41240.1"/>
    </source>
</evidence>
<evidence type="ECO:0000256" key="10">
    <source>
        <dbReference type="ARBA" id="ARBA00022837"/>
    </source>
</evidence>
<dbReference type="EC" id="2.7.1.175" evidence="4"/>
<dbReference type="InterPro" id="IPR017853">
    <property type="entry name" value="GH"/>
</dbReference>
<comment type="catalytic activity">
    <reaction evidence="15">
        <text>D-maltose + ATP = alpha-maltose 1-phosphate + ADP + H(+)</text>
        <dbReference type="Rhea" id="RHEA:31915"/>
        <dbReference type="ChEBI" id="CHEBI:15378"/>
        <dbReference type="ChEBI" id="CHEBI:17306"/>
        <dbReference type="ChEBI" id="CHEBI:30616"/>
        <dbReference type="ChEBI" id="CHEBI:63576"/>
        <dbReference type="ChEBI" id="CHEBI:456216"/>
        <dbReference type="EC" id="2.7.1.175"/>
    </reaction>
</comment>
<keyword evidence="10" id="KW-0106">Calcium</keyword>
<keyword evidence="9" id="KW-0547">Nucleotide-binding</keyword>
<comment type="similarity">
    <text evidence="3">Belongs to the aminoglycoside phosphotransferase family.</text>
</comment>
<dbReference type="EMBL" id="SULG01000056">
    <property type="protein sequence ID" value="TLD41240.1"/>
    <property type="molecule type" value="Genomic_DNA"/>
</dbReference>
<dbReference type="GO" id="GO:0005975">
    <property type="term" value="P:carbohydrate metabolic process"/>
    <property type="evidence" value="ECO:0007669"/>
    <property type="project" value="InterPro"/>
</dbReference>
<comment type="similarity">
    <text evidence="2">Belongs to the glycosyl hydrolase 13 family. TreS subfamily.</text>
</comment>
<reference evidence="17 18" key="1">
    <citation type="submission" date="2019-04" db="EMBL/GenBank/DDBJ databases">
        <title>Genome of a novel bacterium Candidatus Jettenia ecosi reconstructed from metagenome of an anammox bioreactor.</title>
        <authorList>
            <person name="Mardanov A.V."/>
            <person name="Beletsky A.V."/>
            <person name="Ravin N.V."/>
            <person name="Botchkova E.A."/>
            <person name="Litti Y.V."/>
            <person name="Nozhevnikova A.N."/>
        </authorList>
    </citation>
    <scope>NUCLEOTIDE SEQUENCE [LARGE SCALE GENOMIC DNA]</scope>
    <source>
        <strain evidence="17">J2</strain>
    </source>
</reference>
<dbReference type="PANTHER" id="PTHR10357:SF219">
    <property type="entry name" value="MALTOSE ALPHA-D-GLUCOSYLTRANSFERASE"/>
    <property type="match status" value="1"/>
</dbReference>
<dbReference type="Gene3D" id="3.20.20.80">
    <property type="entry name" value="Glycosidases"/>
    <property type="match status" value="1"/>
</dbReference>
<dbReference type="InterPro" id="IPR012810">
    <property type="entry name" value="TreS/a-amylase_N"/>
</dbReference>
<dbReference type="GO" id="GO:0005524">
    <property type="term" value="F:ATP binding"/>
    <property type="evidence" value="ECO:0007669"/>
    <property type="project" value="UniProtKB-KW"/>
</dbReference>
<dbReference type="Pfam" id="PF18085">
    <property type="entry name" value="Mak_N_cap"/>
    <property type="match status" value="1"/>
</dbReference>
<organism evidence="17 18">
    <name type="scientific">Candidatus Jettenia ecosi</name>
    <dbReference type="NCBI Taxonomy" id="2494326"/>
    <lineage>
        <taxon>Bacteria</taxon>
        <taxon>Pseudomonadati</taxon>
        <taxon>Planctomycetota</taxon>
        <taxon>Candidatus Brocadiia</taxon>
        <taxon>Candidatus Brocadiales</taxon>
        <taxon>Candidatus Brocadiaceae</taxon>
        <taxon>Candidatus Jettenia</taxon>
    </lineage>
</organism>
<dbReference type="Gene3D" id="3.90.1200.10">
    <property type="match status" value="1"/>
</dbReference>
<dbReference type="Proteomes" id="UP000319783">
    <property type="component" value="Unassembled WGS sequence"/>
</dbReference>
<proteinExistence type="inferred from homology"/>
<dbReference type="Gene3D" id="2.60.40.1180">
    <property type="entry name" value="Golgi alpha-mannosidase II"/>
    <property type="match status" value="1"/>
</dbReference>
<dbReference type="InterPro" id="IPR045857">
    <property type="entry name" value="O16G_dom_2"/>
</dbReference>
<evidence type="ECO:0000313" key="18">
    <source>
        <dbReference type="Proteomes" id="UP000319783"/>
    </source>
</evidence>
<dbReference type="Gene3D" id="3.90.400.10">
    <property type="entry name" value="Oligo-1,6-glucosidase, Domain 2"/>
    <property type="match status" value="1"/>
</dbReference>
<name>A0A533QKZ8_9BACT</name>
<accession>A0A533QKZ8</accession>
<evidence type="ECO:0000256" key="3">
    <source>
        <dbReference type="ARBA" id="ARBA00006219"/>
    </source>
</evidence>
<dbReference type="FunFam" id="3.20.20.80:FF:000055">
    <property type="entry name" value="Trehalose synthase"/>
    <property type="match status" value="1"/>
</dbReference>
<dbReference type="NCBIfam" id="TIGR02457">
    <property type="entry name" value="TreS_Cterm"/>
    <property type="match status" value="1"/>
</dbReference>
<dbReference type="Pfam" id="PF16657">
    <property type="entry name" value="Malt_amylase_C"/>
    <property type="match status" value="1"/>
</dbReference>
<keyword evidence="8" id="KW-0479">Metal-binding</keyword>
<dbReference type="InterPro" id="IPR006047">
    <property type="entry name" value="GH13_cat_dom"/>
</dbReference>
<dbReference type="SMART" id="SM00642">
    <property type="entry name" value="Aamy"/>
    <property type="match status" value="1"/>
</dbReference>
<evidence type="ECO:0000256" key="7">
    <source>
        <dbReference type="ARBA" id="ARBA00022679"/>
    </source>
</evidence>
<gene>
    <name evidence="17" type="ORF">JETT_2487</name>
</gene>
<evidence type="ECO:0000256" key="13">
    <source>
        <dbReference type="ARBA" id="ARBA00031251"/>
    </source>
</evidence>
<dbReference type="SUPFAM" id="SSF56112">
    <property type="entry name" value="Protein kinase-like (PK-like)"/>
    <property type="match status" value="1"/>
</dbReference>
<dbReference type="NCBIfam" id="TIGR02456">
    <property type="entry name" value="treS_nterm"/>
    <property type="match status" value="1"/>
</dbReference>
<dbReference type="GO" id="GO:0016740">
    <property type="term" value="F:transferase activity"/>
    <property type="evidence" value="ECO:0007669"/>
    <property type="project" value="UniProtKB-KW"/>
</dbReference>
<evidence type="ECO:0000256" key="5">
    <source>
        <dbReference type="ARBA" id="ARBA00012619"/>
    </source>
</evidence>
<dbReference type="CDD" id="cd11334">
    <property type="entry name" value="AmyAc_TreS"/>
    <property type="match status" value="1"/>
</dbReference>
<dbReference type="PANTHER" id="PTHR10357">
    <property type="entry name" value="ALPHA-AMYLASE FAMILY MEMBER"/>
    <property type="match status" value="1"/>
</dbReference>
<protein>
    <recommendedName>
        <fullName evidence="6">Maltokinase</fullName>
        <ecNumber evidence="4">2.7.1.175</ecNumber>
        <ecNumber evidence="5">5.4.99.16</ecNumber>
    </recommendedName>
    <alternativeName>
        <fullName evidence="14">Maltose alpha-D-glucosyltransferase</fullName>
    </alternativeName>
    <alternativeName>
        <fullName evidence="13">Maltose-1-phosphate synthase</fullName>
    </alternativeName>
</protein>
<comment type="catalytic activity">
    <reaction evidence="1">
        <text>D-maltose = alpha,alpha-trehalose</text>
        <dbReference type="Rhea" id="RHEA:15145"/>
        <dbReference type="ChEBI" id="CHEBI:16551"/>
        <dbReference type="ChEBI" id="CHEBI:17306"/>
        <dbReference type="EC" id="5.4.99.16"/>
    </reaction>
</comment>
<evidence type="ECO:0000256" key="2">
    <source>
        <dbReference type="ARBA" id="ARBA00005496"/>
    </source>
</evidence>
<evidence type="ECO:0000256" key="1">
    <source>
        <dbReference type="ARBA" id="ARBA00001595"/>
    </source>
</evidence>
<dbReference type="SUPFAM" id="SSF51011">
    <property type="entry name" value="Glycosyl hydrolase domain"/>
    <property type="match status" value="1"/>
</dbReference>
<evidence type="ECO:0000256" key="12">
    <source>
        <dbReference type="ARBA" id="ARBA00023235"/>
    </source>
</evidence>
<evidence type="ECO:0000256" key="11">
    <source>
        <dbReference type="ARBA" id="ARBA00022840"/>
    </source>
</evidence>
<evidence type="ECO:0000256" key="4">
    <source>
        <dbReference type="ARBA" id="ARBA00011962"/>
    </source>
</evidence>
<dbReference type="InterPro" id="IPR011009">
    <property type="entry name" value="Kinase-like_dom_sf"/>
</dbReference>
<dbReference type="Pfam" id="PF00128">
    <property type="entry name" value="Alpha-amylase"/>
    <property type="match status" value="1"/>
</dbReference>
<feature type="domain" description="Glycosyl hydrolase family 13 catalytic" evidence="16">
    <location>
        <begin position="22"/>
        <end position="416"/>
    </location>
</feature>
<evidence type="ECO:0000259" key="16">
    <source>
        <dbReference type="SMART" id="SM00642"/>
    </source>
</evidence>
<keyword evidence="12" id="KW-0413">Isomerase</keyword>
<dbReference type="GO" id="GO:0046872">
    <property type="term" value="F:metal ion binding"/>
    <property type="evidence" value="ECO:0007669"/>
    <property type="project" value="UniProtKB-KW"/>
</dbReference>
<dbReference type="SUPFAM" id="SSF51445">
    <property type="entry name" value="(Trans)glycosidases"/>
    <property type="match status" value="1"/>
</dbReference>
<evidence type="ECO:0000256" key="8">
    <source>
        <dbReference type="ARBA" id="ARBA00022723"/>
    </source>
</evidence>
<dbReference type="InterPro" id="IPR013780">
    <property type="entry name" value="Glyco_hydro_b"/>
</dbReference>
<sequence>MNQKEIYFEDDPFWYKDAIIYELHIKAFYDSNSDGIGDFRGLTEKLDYLENLGITALWLLPFYPSPLKDDGYDIANYFGVHPDYGLLREFKEFIKEAHRRGIRVITELVLNHTSEQHSWFQMARKAKRSSTLWNFYVWNDTSEKYNDARIIFKDFEHSNWAWDPVAKAYYWHRFYSHQPDLNYDNPHVQKKMLRVIDYWLDMGVDGLRLDAVPYLFEREGTNCENLPETHQFLKKLRAHVDSNFKNKMLLAEANQWPEDAVAYFGNGDECHMSFHFPLMPRQFMALWMEDRFPLIDILEQTPSIPEMCQWALFLRNHDELTLEMVSDEERDYMYRVYARDPIARINLGIRRRLAPLLGNNRRKMELMNILLFSLPGTPIIYYGDEIGMGDNYHLGDRNGVRTPMQWNIDRNAGFSRANPQKLYLPIIMDPEYHYEAVNVESQEKNQASFLWWMKRVIAMRKRFKAFGRGNIEFLFPDNPKVFAFLRRYQAENILVVVNLSRFSQLVELDLSKFSGYFLKDAFSGNKFPKIKDSPYILTLGRHDYYWFVVQKEEEGVKFKKIRTIPELQVSGSWEMVFKGKIKEKLERECLSSYLAGCRWFGGKSEEIQEIKIIEDIPIRENTCVTQILLLEVRYTARLSDTYLLPLSFSSGDKAESIVVENFSAVVAHIKGENFEGIIYDSIYDEEFRKHLLWIFARRLTIRGLQGQLISYTGKAFKKYKLKELFLEKTQVLKAEQSNSSLLYGKSLFLKLYRRLDEGINPELEIGKFLTEKVPFTHVPPFAGAIEYRRQGSEPMVIGMLQAFVPHEGDAWTYTLDWVERYFDKVLAKRTEIQEIPKVPMSFLEIAFQQIPVPLQELMEGVNLQMLSLLGKRTAELHVSLSSEKEDPDFTPEPFSVLYQRSLYQSMQALTKRVFGLLRRNIKNLPDHIKVSANEILNSEKKIMERFGALLKIKMPAMKIRVHGDYHLGQVLYTGNDFIIIDFEGEPERPLSERRLKKSSLVDVAGMIRSLHYATHSALMKHSSIRREDIPVLEPWADLWYRYVGGAFLKSYYDTVENTSFIPKDKEVFGVLLKAFLLEKAVYELGYELNNRPEWVIIPLRGIKHLLEIQ</sequence>
<keyword evidence="11" id="KW-0067">ATP-binding</keyword>
<keyword evidence="7" id="KW-0808">Transferase</keyword>
<dbReference type="InterPro" id="IPR012811">
    <property type="entry name" value="TreS_maltokin_C_dom"/>
</dbReference>
<evidence type="ECO:0000256" key="9">
    <source>
        <dbReference type="ARBA" id="ARBA00022741"/>
    </source>
</evidence>
<dbReference type="InterPro" id="IPR040999">
    <property type="entry name" value="Mak_N_cap"/>
</dbReference>
<evidence type="ECO:0000256" key="6">
    <source>
        <dbReference type="ARBA" id="ARBA00013882"/>
    </source>
</evidence>
<evidence type="ECO:0000256" key="14">
    <source>
        <dbReference type="ARBA" id="ARBA00031378"/>
    </source>
</evidence>
<comment type="caution">
    <text evidence="17">The sequence shown here is derived from an EMBL/GenBank/DDBJ whole genome shotgun (WGS) entry which is preliminary data.</text>
</comment>
<dbReference type="GO" id="GO:0047471">
    <property type="term" value="F:maltose alpha-D-glucosyltransferase activity"/>
    <property type="evidence" value="ECO:0007669"/>
    <property type="project" value="UniProtKB-EC"/>
</dbReference>
<dbReference type="InterPro" id="IPR032091">
    <property type="entry name" value="Malt_amylase-like_C"/>
</dbReference>